<accession>A0A1G9MPJ0</accession>
<evidence type="ECO:0000256" key="1">
    <source>
        <dbReference type="SAM" id="MobiDB-lite"/>
    </source>
</evidence>
<name>A0A1G9MPJ0_9GAMM</name>
<evidence type="ECO:0000313" key="3">
    <source>
        <dbReference type="Proteomes" id="UP000198654"/>
    </source>
</evidence>
<sequence length="111" mass="11705">MEDKSAVDQLMEAARELCASSKDYGVDTRSALAGGALGMLLSSKHGRGLVGKVIKYGAVAGLGALAWQASRERERKSPVGPEQQYEHEPSAPGTVDDDALRATPPNDPPFP</sequence>
<feature type="region of interest" description="Disordered" evidence="1">
    <location>
        <begin position="69"/>
        <end position="111"/>
    </location>
</feature>
<dbReference type="AlphaFoldDB" id="A0A1G9MPJ0"/>
<keyword evidence="3" id="KW-1185">Reference proteome</keyword>
<dbReference type="Proteomes" id="UP000198654">
    <property type="component" value="Unassembled WGS sequence"/>
</dbReference>
<organism evidence="2 3">
    <name type="scientific">Modicisalibacter muralis</name>
    <dbReference type="NCBI Taxonomy" id="119000"/>
    <lineage>
        <taxon>Bacteria</taxon>
        <taxon>Pseudomonadati</taxon>
        <taxon>Pseudomonadota</taxon>
        <taxon>Gammaproteobacteria</taxon>
        <taxon>Oceanospirillales</taxon>
        <taxon>Halomonadaceae</taxon>
        <taxon>Modicisalibacter</taxon>
    </lineage>
</organism>
<proteinExistence type="predicted"/>
<dbReference type="Pfam" id="PF04391">
    <property type="entry name" value="DUF533"/>
    <property type="match status" value="1"/>
</dbReference>
<gene>
    <name evidence="2" type="ORF">SAMN05661010_02455</name>
</gene>
<evidence type="ECO:0000313" key="2">
    <source>
        <dbReference type="EMBL" id="SDL75817.1"/>
    </source>
</evidence>
<dbReference type="OrthoDB" id="6174392at2"/>
<reference evidence="2 3" key="1">
    <citation type="submission" date="2016-10" db="EMBL/GenBank/DDBJ databases">
        <authorList>
            <person name="de Groot N.N."/>
        </authorList>
    </citation>
    <scope>NUCLEOTIDE SEQUENCE [LARGE SCALE GENOMIC DNA]</scope>
    <source>
        <strain evidence="2 3">DSM 14789</strain>
    </source>
</reference>
<dbReference type="RefSeq" id="WP_089728970.1">
    <property type="nucleotide sequence ID" value="NZ_FNGI01000007.1"/>
</dbReference>
<dbReference type="InterPro" id="IPR007486">
    <property type="entry name" value="YebE"/>
</dbReference>
<dbReference type="EMBL" id="FNGI01000007">
    <property type="protein sequence ID" value="SDL75817.1"/>
    <property type="molecule type" value="Genomic_DNA"/>
</dbReference>
<protein>
    <submittedName>
        <fullName evidence="2">Uncharacterized protein</fullName>
    </submittedName>
</protein>
<dbReference type="STRING" id="119000.SAMN05661010_02455"/>